<dbReference type="RefSeq" id="WP_147662289.1">
    <property type="nucleotide sequence ID" value="NZ_CP042905.2"/>
</dbReference>
<protein>
    <submittedName>
        <fullName evidence="2">DUF362 domain-containing protein</fullName>
    </submittedName>
</protein>
<sequence>MANNEKPRIYIKKVSSKTILQDYSDLLDMAGYKNFFKPEKKTMVKLNLSWSKYYPACSSPPWQVEGVLRKLKMDGFPSKNVFTCENRTVVTNIARGLKGNKWTPIITKYNNYFVPLTRVKFVPFKSKIPLKALDSKIFPEGFSIPQVYIGKNMIHLPTFKTHGHTGAKGGDFNKNNQESQGGITCSIKNSFGGLLTKRRHFSHQYMSEVLHDLLAIQKQIHPNIMAVVDGTVAGDGPGPRCMIPKIKNYIMCGYDQVAVDAFAAKMMGFDPWKMPYIKMCHDAGLGCGDTDQIEIIGDEDAKDENWKFEVSRSLVIWGDQMVRKGKLKFLEPLMHTFLFNMGPVMLSAIYHDLFWINTVGKKRIREYNKTEWGKLFSKYPSEVPKNQKLNSIRQDLN</sequence>
<organism evidence="2 3">
    <name type="scientific">Promethearchaeum syntrophicum</name>
    <dbReference type="NCBI Taxonomy" id="2594042"/>
    <lineage>
        <taxon>Archaea</taxon>
        <taxon>Promethearchaeati</taxon>
        <taxon>Promethearchaeota</taxon>
        <taxon>Promethearchaeia</taxon>
        <taxon>Promethearchaeales</taxon>
        <taxon>Promethearchaeaceae</taxon>
        <taxon>Promethearchaeum</taxon>
    </lineage>
</organism>
<dbReference type="OrthoDB" id="2837at2157"/>
<evidence type="ECO:0000313" key="2">
    <source>
        <dbReference type="EMBL" id="QEE15378.1"/>
    </source>
</evidence>
<dbReference type="KEGG" id="psyt:DSAG12_01203"/>
<name>A0A5B9D804_9ARCH</name>
<reference evidence="2 3" key="1">
    <citation type="journal article" date="2020" name="Nature">
        <title>Isolation of an archaeon at the prokaryote-eukaryote interface.</title>
        <authorList>
            <person name="Imachi H."/>
            <person name="Nobu M.K."/>
            <person name="Nakahara N."/>
            <person name="Morono Y."/>
            <person name="Ogawara M."/>
            <person name="Takaki Y."/>
            <person name="Takano Y."/>
            <person name="Uematsu K."/>
            <person name="Ikuta T."/>
            <person name="Ito M."/>
            <person name="Matsui Y."/>
            <person name="Miyazaki M."/>
            <person name="Murata K."/>
            <person name="Saito Y."/>
            <person name="Sakai S."/>
            <person name="Song C."/>
            <person name="Tasumi E."/>
            <person name="Yamanaka Y."/>
            <person name="Yamaguchi T."/>
            <person name="Kamagata Y."/>
            <person name="Tamaki H."/>
            <person name="Takai K."/>
        </authorList>
    </citation>
    <scope>NUCLEOTIDE SEQUENCE [LARGE SCALE GENOMIC DNA]</scope>
    <source>
        <strain evidence="2 3">MK-D1</strain>
    </source>
</reference>
<accession>A0A5B9D804</accession>
<gene>
    <name evidence="2" type="ORF">DSAG12_01203</name>
</gene>
<evidence type="ECO:0000259" key="1">
    <source>
        <dbReference type="Pfam" id="PF04015"/>
    </source>
</evidence>
<dbReference type="Proteomes" id="UP000321408">
    <property type="component" value="Chromosome"/>
</dbReference>
<reference evidence="2 3" key="2">
    <citation type="journal article" date="2024" name="Int. J. Syst. Evol. Microbiol.">
        <title>Promethearchaeum syntrophicum gen. nov., sp. nov., an anaerobic, obligately syntrophic archaeon, the first isolate of the lineage 'Asgard' archaea, and proposal of the new archaeal phylum Promethearchaeota phyl. nov. and kingdom Promethearchaeati regn. nov.</title>
        <authorList>
            <person name="Imachi H."/>
            <person name="Nobu M.K."/>
            <person name="Kato S."/>
            <person name="Takaki Y."/>
            <person name="Miyazaki M."/>
            <person name="Miyata M."/>
            <person name="Ogawara M."/>
            <person name="Saito Y."/>
            <person name="Sakai S."/>
            <person name="Tahara Y.O."/>
            <person name="Takano Y."/>
            <person name="Tasumi E."/>
            <person name="Uematsu K."/>
            <person name="Yoshimura T."/>
            <person name="Itoh T."/>
            <person name="Ohkuma M."/>
            <person name="Takai K."/>
        </authorList>
    </citation>
    <scope>NUCLEOTIDE SEQUENCE [LARGE SCALE GENOMIC DNA]</scope>
    <source>
        <strain evidence="2 3">MK-D1</strain>
    </source>
</reference>
<keyword evidence="3" id="KW-1185">Reference proteome</keyword>
<proteinExistence type="predicted"/>
<feature type="domain" description="DUF362" evidence="1">
    <location>
        <begin position="179"/>
        <end position="264"/>
    </location>
</feature>
<dbReference type="InterPro" id="IPR007160">
    <property type="entry name" value="DUF362"/>
</dbReference>
<dbReference type="AlphaFoldDB" id="A0A5B9D804"/>
<dbReference type="EMBL" id="CP042905">
    <property type="protein sequence ID" value="QEE15378.1"/>
    <property type="molecule type" value="Genomic_DNA"/>
</dbReference>
<dbReference type="Pfam" id="PF04015">
    <property type="entry name" value="DUF362"/>
    <property type="match status" value="1"/>
</dbReference>
<dbReference type="GeneID" id="41329198"/>
<evidence type="ECO:0000313" key="3">
    <source>
        <dbReference type="Proteomes" id="UP000321408"/>
    </source>
</evidence>